<protein>
    <recommendedName>
        <fullName evidence="7">gibberellin 2beta-dioxygenase</fullName>
        <ecNumber evidence="7">1.14.11.13</ecNumber>
    </recommendedName>
</protein>
<comment type="similarity">
    <text evidence="6">Belongs to the iron/ascorbate-dependent oxidoreductase family. GA2OX subfamily.</text>
</comment>
<keyword evidence="3" id="KW-0560">Oxidoreductase</keyword>
<evidence type="ECO:0000256" key="2">
    <source>
        <dbReference type="ARBA" id="ARBA00022964"/>
    </source>
</evidence>
<proteinExistence type="inferred from homology"/>
<dbReference type="OrthoDB" id="288590at2759"/>
<dbReference type="AlphaFoldDB" id="A0A6A6N4Z0"/>
<dbReference type="Pfam" id="PF14226">
    <property type="entry name" value="DIOX_N"/>
    <property type="match status" value="1"/>
</dbReference>
<reference evidence="8 9" key="1">
    <citation type="journal article" date="2020" name="Mol. Plant">
        <title>The Chromosome-Based Rubber Tree Genome Provides New Insights into Spurge Genome Evolution and Rubber Biosynthesis.</title>
        <authorList>
            <person name="Liu J."/>
            <person name="Shi C."/>
            <person name="Shi C.C."/>
            <person name="Li W."/>
            <person name="Zhang Q.J."/>
            <person name="Zhang Y."/>
            <person name="Li K."/>
            <person name="Lu H.F."/>
            <person name="Shi C."/>
            <person name="Zhu S.T."/>
            <person name="Xiao Z.Y."/>
            <person name="Nan H."/>
            <person name="Yue Y."/>
            <person name="Zhu X.G."/>
            <person name="Wu Y."/>
            <person name="Hong X.N."/>
            <person name="Fan G.Y."/>
            <person name="Tong Y."/>
            <person name="Zhang D."/>
            <person name="Mao C.L."/>
            <person name="Liu Y.L."/>
            <person name="Hao S.J."/>
            <person name="Liu W.Q."/>
            <person name="Lv M.Q."/>
            <person name="Zhang H.B."/>
            <person name="Liu Y."/>
            <person name="Hu-Tang G.R."/>
            <person name="Wang J.P."/>
            <person name="Wang J.H."/>
            <person name="Sun Y.H."/>
            <person name="Ni S.B."/>
            <person name="Chen W.B."/>
            <person name="Zhang X.C."/>
            <person name="Jiao Y.N."/>
            <person name="Eichler E.E."/>
            <person name="Li G.H."/>
            <person name="Liu X."/>
            <person name="Gao L.Z."/>
        </authorList>
    </citation>
    <scope>NUCLEOTIDE SEQUENCE [LARGE SCALE GENOMIC DNA]</scope>
    <source>
        <strain evidence="9">cv. GT1</strain>
        <tissue evidence="8">Leaf</tissue>
    </source>
</reference>
<organism evidence="8 9">
    <name type="scientific">Hevea brasiliensis</name>
    <name type="common">Para rubber tree</name>
    <name type="synonym">Siphonia brasiliensis</name>
    <dbReference type="NCBI Taxonomy" id="3981"/>
    <lineage>
        <taxon>Eukaryota</taxon>
        <taxon>Viridiplantae</taxon>
        <taxon>Streptophyta</taxon>
        <taxon>Embryophyta</taxon>
        <taxon>Tracheophyta</taxon>
        <taxon>Spermatophyta</taxon>
        <taxon>Magnoliopsida</taxon>
        <taxon>eudicotyledons</taxon>
        <taxon>Gunneridae</taxon>
        <taxon>Pentapetalae</taxon>
        <taxon>rosids</taxon>
        <taxon>fabids</taxon>
        <taxon>Malpighiales</taxon>
        <taxon>Euphorbiaceae</taxon>
        <taxon>Crotonoideae</taxon>
        <taxon>Micrandreae</taxon>
        <taxon>Hevea</taxon>
    </lineage>
</organism>
<evidence type="ECO:0000256" key="1">
    <source>
        <dbReference type="ARBA" id="ARBA00022723"/>
    </source>
</evidence>
<evidence type="ECO:0000256" key="4">
    <source>
        <dbReference type="ARBA" id="ARBA00023004"/>
    </source>
</evidence>
<dbReference type="PANTHER" id="PTHR47990">
    <property type="entry name" value="2-OXOGLUTARATE (2OG) AND FE(II)-DEPENDENT OXYGENASE SUPERFAMILY PROTEIN-RELATED"/>
    <property type="match status" value="1"/>
</dbReference>
<accession>A0A6A6N4Z0</accession>
<dbReference type="GO" id="GO:0045543">
    <property type="term" value="F:gibberellin 2-beta-dioxygenase activity"/>
    <property type="evidence" value="ECO:0007669"/>
    <property type="project" value="UniProtKB-EC"/>
</dbReference>
<dbReference type="EMBL" id="JAAGAX010000003">
    <property type="protein sequence ID" value="KAF2321262.1"/>
    <property type="molecule type" value="Genomic_DNA"/>
</dbReference>
<dbReference type="InterPro" id="IPR050231">
    <property type="entry name" value="Iron_ascorbate_oxido_reductase"/>
</dbReference>
<keyword evidence="1" id="KW-0479">Metal-binding</keyword>
<evidence type="ECO:0000256" key="7">
    <source>
        <dbReference type="ARBA" id="ARBA00066708"/>
    </source>
</evidence>
<dbReference type="Gene3D" id="2.60.120.330">
    <property type="entry name" value="B-lactam Antibiotic, Isopenicillin N Synthase, Chain"/>
    <property type="match status" value="1"/>
</dbReference>
<dbReference type="GO" id="GO:0046872">
    <property type="term" value="F:metal ion binding"/>
    <property type="evidence" value="ECO:0007669"/>
    <property type="project" value="UniProtKB-KW"/>
</dbReference>
<keyword evidence="4" id="KW-0408">Iron</keyword>
<evidence type="ECO:0000256" key="6">
    <source>
        <dbReference type="ARBA" id="ARBA00061282"/>
    </source>
</evidence>
<comment type="caution">
    <text evidence="8">The sequence shown here is derived from an EMBL/GenBank/DDBJ whole genome shotgun (WGS) entry which is preliminary data.</text>
</comment>
<dbReference type="Proteomes" id="UP000467840">
    <property type="component" value="Chromosome 10"/>
</dbReference>
<comment type="catalytic activity">
    <reaction evidence="5">
        <text>gibberellin A1 + 2-oxoglutarate + O2 = gibberellin A8 + succinate + CO2</text>
        <dbReference type="Rhea" id="RHEA:15005"/>
        <dbReference type="ChEBI" id="CHEBI:15379"/>
        <dbReference type="ChEBI" id="CHEBI:16526"/>
        <dbReference type="ChEBI" id="CHEBI:16810"/>
        <dbReference type="ChEBI" id="CHEBI:30031"/>
        <dbReference type="ChEBI" id="CHEBI:58524"/>
        <dbReference type="ChEBI" id="CHEBI:58594"/>
        <dbReference type="EC" id="1.14.11.13"/>
    </reaction>
</comment>
<dbReference type="InterPro" id="IPR005123">
    <property type="entry name" value="Oxoglu/Fe-dep_dioxygenase_dom"/>
</dbReference>
<dbReference type="GO" id="GO:0009685">
    <property type="term" value="P:gibberellin metabolic process"/>
    <property type="evidence" value="ECO:0007669"/>
    <property type="project" value="UniProtKB-ARBA"/>
</dbReference>
<name>A0A6A6N4Z0_HEVBR</name>
<gene>
    <name evidence="8" type="ORF">GH714_037961</name>
</gene>
<evidence type="ECO:0000256" key="5">
    <source>
        <dbReference type="ARBA" id="ARBA00052204"/>
    </source>
</evidence>
<dbReference type="FunFam" id="2.60.120.330:FF:000021">
    <property type="entry name" value="Gibberellin 2-beta-dioxygenase 8"/>
    <property type="match status" value="1"/>
</dbReference>
<dbReference type="SUPFAM" id="SSF51197">
    <property type="entry name" value="Clavaminate synthase-like"/>
    <property type="match status" value="1"/>
</dbReference>
<sequence length="342" mass="38481">MIESNPPLLLSYGALSAQIPAAVECNDPQGGVIMEECQLPLIDLNGLNSGNEMERVACAMAICRASSEWGFFQVVNHGISPELLRNIRREQVKLFQTPFPKKATCGLLNNSYRWGSAKATCPKQFSWSEAFHIPLTKISEEACYGEFTSLREVMMEVAGAMSKLAKLLAGVLAENLGHPMEVFEDVCHESNCFLRLNRYPPCPISQEIFGLVPHTDSDFLTILHQDEVGGLQLMKDSKWVAVKPNQEALIVNIGDIFQAWSNDVYKSVEHKVMANRKMERYSVAYFLCPSYDSLIGSCTEPSMYRNFTFGEYRRQVQEDVKKTGHKIGLPRFLLQNTHEISN</sequence>
<dbReference type="InterPro" id="IPR026992">
    <property type="entry name" value="DIOX_N"/>
</dbReference>
<evidence type="ECO:0000313" key="8">
    <source>
        <dbReference type="EMBL" id="KAF2321262.1"/>
    </source>
</evidence>
<keyword evidence="2" id="KW-0223">Dioxygenase</keyword>
<dbReference type="InterPro" id="IPR027443">
    <property type="entry name" value="IPNS-like_sf"/>
</dbReference>
<evidence type="ECO:0000313" key="9">
    <source>
        <dbReference type="Proteomes" id="UP000467840"/>
    </source>
</evidence>
<dbReference type="Pfam" id="PF03171">
    <property type="entry name" value="2OG-FeII_Oxy"/>
    <property type="match status" value="1"/>
</dbReference>
<dbReference type="EC" id="1.14.11.13" evidence="7"/>
<evidence type="ECO:0000256" key="3">
    <source>
        <dbReference type="ARBA" id="ARBA00023002"/>
    </source>
</evidence>
<dbReference type="PROSITE" id="PS51471">
    <property type="entry name" value="FE2OG_OXY"/>
    <property type="match status" value="1"/>
</dbReference>
<keyword evidence="9" id="KW-1185">Reference proteome</keyword>
<dbReference type="InterPro" id="IPR044861">
    <property type="entry name" value="IPNS-like_FE2OG_OXY"/>
</dbReference>